<dbReference type="AlphaFoldDB" id="A0A0B2A317"/>
<evidence type="ECO:0000256" key="1">
    <source>
        <dbReference type="ARBA" id="ARBA00022723"/>
    </source>
</evidence>
<dbReference type="HAMAP" id="MF_01962">
    <property type="entry name" value="Adenine_deaminase"/>
    <property type="match status" value="1"/>
</dbReference>
<proteinExistence type="inferred from homology"/>
<dbReference type="EC" id="3.5.4.2" evidence="5"/>
<feature type="binding site" evidence="5">
    <location>
        <position position="189"/>
    </location>
    <ligand>
        <name>Zn(2+)</name>
        <dbReference type="ChEBI" id="CHEBI:29105"/>
        <note>catalytic</note>
    </ligand>
</feature>
<gene>
    <name evidence="7" type="ORF">LK09_16625</name>
</gene>
<keyword evidence="1 5" id="KW-0479">Metal-binding</keyword>
<organism evidence="7 8">
    <name type="scientific">Microbacterium mangrovi</name>
    <dbReference type="NCBI Taxonomy" id="1348253"/>
    <lineage>
        <taxon>Bacteria</taxon>
        <taxon>Bacillati</taxon>
        <taxon>Actinomycetota</taxon>
        <taxon>Actinomycetes</taxon>
        <taxon>Micrococcales</taxon>
        <taxon>Microbacteriaceae</taxon>
        <taxon>Microbacterium</taxon>
    </lineage>
</organism>
<dbReference type="STRING" id="1348253.LK09_16625"/>
<dbReference type="NCBIfam" id="TIGR01430">
    <property type="entry name" value="aden_deam"/>
    <property type="match status" value="1"/>
</dbReference>
<evidence type="ECO:0000256" key="4">
    <source>
        <dbReference type="ARBA" id="ARBA00023080"/>
    </source>
</evidence>
<feature type="domain" description="Adenosine deaminase" evidence="6">
    <location>
        <begin position="4"/>
        <end position="320"/>
    </location>
</feature>
<dbReference type="RefSeq" id="WP_039402104.1">
    <property type="nucleotide sequence ID" value="NZ_JTDK01000017.1"/>
</dbReference>
<comment type="catalytic activity">
    <reaction evidence="5">
        <text>adenine + H2O + H(+) = hypoxanthine + NH4(+)</text>
        <dbReference type="Rhea" id="RHEA:23688"/>
        <dbReference type="ChEBI" id="CHEBI:15377"/>
        <dbReference type="ChEBI" id="CHEBI:15378"/>
        <dbReference type="ChEBI" id="CHEBI:16708"/>
        <dbReference type="ChEBI" id="CHEBI:17368"/>
        <dbReference type="ChEBI" id="CHEBI:28938"/>
        <dbReference type="EC" id="3.5.4.2"/>
    </reaction>
</comment>
<comment type="caution">
    <text evidence="7">The sequence shown here is derived from an EMBL/GenBank/DDBJ whole genome shotgun (WGS) entry which is preliminary data.</text>
</comment>
<protein>
    <recommendedName>
        <fullName evidence="5">Adenine deaminase</fullName>
        <shortName evidence="5">ADE</shortName>
        <ecNumber evidence="5">3.5.4.2</ecNumber>
    </recommendedName>
    <alternativeName>
        <fullName evidence="5">Adenine aminohydrolase</fullName>
        <shortName evidence="5">AAH</shortName>
    </alternativeName>
</protein>
<dbReference type="Gene3D" id="3.20.20.140">
    <property type="entry name" value="Metal-dependent hydrolases"/>
    <property type="match status" value="1"/>
</dbReference>
<dbReference type="GO" id="GO:0008270">
    <property type="term" value="F:zinc ion binding"/>
    <property type="evidence" value="ECO:0007669"/>
    <property type="project" value="UniProtKB-UniRule"/>
</dbReference>
<feature type="binding site" evidence="5">
    <location>
        <position position="11"/>
    </location>
    <ligand>
        <name>Zn(2+)</name>
        <dbReference type="ChEBI" id="CHEBI:29105"/>
        <note>catalytic</note>
    </ligand>
</feature>
<reference evidence="7 8" key="1">
    <citation type="submission" date="2014-11" db="EMBL/GenBank/DDBJ databases">
        <title>Genome sequence of Microbacterium mangrovi MUSC 115(T).</title>
        <authorList>
            <person name="Lee L.-H."/>
        </authorList>
    </citation>
    <scope>NUCLEOTIDE SEQUENCE [LARGE SCALE GENOMIC DNA]</scope>
    <source>
        <strain evidence="7 8">MUSC 115</strain>
    </source>
</reference>
<dbReference type="InterPro" id="IPR028892">
    <property type="entry name" value="ADE"/>
</dbReference>
<feature type="binding site" evidence="5">
    <location>
        <position position="270"/>
    </location>
    <ligand>
        <name>Zn(2+)</name>
        <dbReference type="ChEBI" id="CHEBI:29105"/>
        <note>catalytic</note>
    </ligand>
</feature>
<dbReference type="NCBIfam" id="NF006850">
    <property type="entry name" value="PRK09358.1-6"/>
    <property type="match status" value="1"/>
</dbReference>
<dbReference type="GO" id="GO:0005829">
    <property type="term" value="C:cytosol"/>
    <property type="evidence" value="ECO:0007669"/>
    <property type="project" value="TreeGrafter"/>
</dbReference>
<name>A0A0B2A317_9MICO</name>
<keyword evidence="2 5" id="KW-0378">Hydrolase</keyword>
<dbReference type="GO" id="GO:0006146">
    <property type="term" value="P:adenine catabolic process"/>
    <property type="evidence" value="ECO:0007669"/>
    <property type="project" value="UniProtKB-UniRule"/>
</dbReference>
<evidence type="ECO:0000313" key="7">
    <source>
        <dbReference type="EMBL" id="KHK95992.1"/>
    </source>
</evidence>
<dbReference type="InterPro" id="IPR001365">
    <property type="entry name" value="A_deaminase_dom"/>
</dbReference>
<feature type="site" description="Important for catalytic activity" evidence="5">
    <location>
        <position position="213"/>
    </location>
</feature>
<accession>A0A0B2A317</accession>
<dbReference type="PANTHER" id="PTHR43114:SF6">
    <property type="entry name" value="ADENINE DEAMINASE"/>
    <property type="match status" value="1"/>
</dbReference>
<feature type="binding site" evidence="5">
    <location>
        <position position="271"/>
    </location>
    <ligand>
        <name>substrate</name>
    </ligand>
</feature>
<evidence type="ECO:0000256" key="3">
    <source>
        <dbReference type="ARBA" id="ARBA00022833"/>
    </source>
</evidence>
<evidence type="ECO:0000256" key="5">
    <source>
        <dbReference type="HAMAP-Rule" id="MF_01962"/>
    </source>
</evidence>
<dbReference type="GO" id="GO:0000034">
    <property type="term" value="F:adenine deaminase activity"/>
    <property type="evidence" value="ECO:0007669"/>
    <property type="project" value="UniProtKB-UniRule"/>
</dbReference>
<dbReference type="GO" id="GO:0009117">
    <property type="term" value="P:nucleotide metabolic process"/>
    <property type="evidence" value="ECO:0007669"/>
    <property type="project" value="UniProtKB-KW"/>
</dbReference>
<dbReference type="Pfam" id="PF00962">
    <property type="entry name" value="A_deaminase"/>
    <property type="match status" value="1"/>
</dbReference>
<comment type="function">
    <text evidence="5">Catalyzes the hydrolytic deamination of adenine to hypoxanthine. Plays an important role in the purine salvage pathway and in nitrogen catabolism.</text>
</comment>
<sequence length="324" mass="35094">MTRPFCELHLHIEGTLEPATIFELAARQGMSLPYADPGELAARYRFSDLQSFLDLYYENMAVLRDEDAFTLMTWAYLQRAHRAGVAHVELFVDPQAHSVRGISEQTVLRGIQRALDRGASELGITSGIIVCVLRDQPVASAHAMLDAVLGADIPVLGMGMDSAEVGYPPSLFAGVFDEARAAGLHVVAHAGEEGPPSYVWEALDVLGAERIDHGIRSLDDAALVARLVRDRIPLTVCPLSNVALKVSPSVAAVPIRRMLDAGLCITINSDDPAYFGGYLDDNLAAIESAHGLTAAELDTLCRNSIEASFVTEERRIGLFTRLGR</sequence>
<dbReference type="PANTHER" id="PTHR43114">
    <property type="entry name" value="ADENINE DEAMINASE"/>
    <property type="match status" value="1"/>
</dbReference>
<dbReference type="Proteomes" id="UP000031030">
    <property type="component" value="Unassembled WGS sequence"/>
</dbReference>
<dbReference type="GO" id="GO:0043103">
    <property type="term" value="P:hypoxanthine salvage"/>
    <property type="evidence" value="ECO:0007669"/>
    <property type="project" value="UniProtKB-UniRule"/>
</dbReference>
<dbReference type="CDD" id="cd01320">
    <property type="entry name" value="ADA"/>
    <property type="match status" value="1"/>
</dbReference>
<keyword evidence="3 5" id="KW-0862">Zinc</keyword>
<dbReference type="SUPFAM" id="SSF51556">
    <property type="entry name" value="Metallo-dependent hydrolases"/>
    <property type="match status" value="1"/>
</dbReference>
<evidence type="ECO:0000259" key="6">
    <source>
        <dbReference type="Pfam" id="PF00962"/>
    </source>
</evidence>
<evidence type="ECO:0000256" key="2">
    <source>
        <dbReference type="ARBA" id="ARBA00022801"/>
    </source>
</evidence>
<comment type="similarity">
    <text evidence="5">Belongs to the metallo-dependent hydrolases superfamily. Adenosine and AMP deaminases family. Adenine deaminase type 2 subfamily.</text>
</comment>
<dbReference type="InterPro" id="IPR006330">
    <property type="entry name" value="Ado/ade_deaminase"/>
</dbReference>
<keyword evidence="4 5" id="KW-0546">Nucleotide metabolism</keyword>
<evidence type="ECO:0000313" key="8">
    <source>
        <dbReference type="Proteomes" id="UP000031030"/>
    </source>
</evidence>
<dbReference type="InterPro" id="IPR032466">
    <property type="entry name" value="Metal_Hydrolase"/>
</dbReference>
<keyword evidence="8" id="KW-1185">Reference proteome</keyword>
<dbReference type="EMBL" id="JTDK01000017">
    <property type="protein sequence ID" value="KHK95992.1"/>
    <property type="molecule type" value="Genomic_DNA"/>
</dbReference>
<comment type="cofactor">
    <cofactor evidence="5">
        <name>Zn(2+)</name>
        <dbReference type="ChEBI" id="CHEBI:29105"/>
    </cofactor>
    <text evidence="5">Binds 1 zinc ion per subunit.</text>
</comment>
<feature type="active site" description="Proton donor" evidence="5">
    <location>
        <position position="192"/>
    </location>
</feature>
<feature type="binding site" evidence="5">
    <location>
        <position position="9"/>
    </location>
    <ligand>
        <name>Zn(2+)</name>
        <dbReference type="ChEBI" id="CHEBI:29105"/>
        <note>catalytic</note>
    </ligand>
</feature>
<dbReference type="OrthoDB" id="105475at2"/>